<comment type="caution">
    <text evidence="4">The sequence shown here is derived from an EMBL/GenBank/DDBJ whole genome shotgun (WGS) entry which is preliminary data.</text>
</comment>
<name>A0A3D9LF80_9MICC</name>
<dbReference type="Proteomes" id="UP000256727">
    <property type="component" value="Unassembled WGS sequence"/>
</dbReference>
<feature type="domain" description="DUF3322" evidence="3">
    <location>
        <begin position="38"/>
        <end position="196"/>
    </location>
</feature>
<dbReference type="Pfam" id="PF11795">
    <property type="entry name" value="DUF3322"/>
    <property type="match status" value="1"/>
</dbReference>
<keyword evidence="5" id="KW-1185">Reference proteome</keyword>
<evidence type="ECO:0000313" key="4">
    <source>
        <dbReference type="EMBL" id="REE04306.1"/>
    </source>
</evidence>
<feature type="domain" description="Wadjet protein JetD C-terminal" evidence="2">
    <location>
        <begin position="243"/>
        <end position="413"/>
    </location>
</feature>
<evidence type="ECO:0000313" key="5">
    <source>
        <dbReference type="Proteomes" id="UP000256727"/>
    </source>
</evidence>
<gene>
    <name evidence="4" type="ORF">C8E99_2139</name>
</gene>
<feature type="region of interest" description="Disordered" evidence="1">
    <location>
        <begin position="205"/>
        <end position="231"/>
    </location>
</feature>
<reference evidence="4 5" key="1">
    <citation type="submission" date="2018-07" db="EMBL/GenBank/DDBJ databases">
        <title>Sequencing the genomes of 1000 actinobacteria strains.</title>
        <authorList>
            <person name="Klenk H.-P."/>
        </authorList>
    </citation>
    <scope>NUCLEOTIDE SEQUENCE [LARGE SCALE GENOMIC DNA]</scope>
    <source>
        <strain evidence="4 5">DSM 14442</strain>
    </source>
</reference>
<evidence type="ECO:0000259" key="2">
    <source>
        <dbReference type="Pfam" id="PF09983"/>
    </source>
</evidence>
<dbReference type="EMBL" id="QREH01000001">
    <property type="protein sequence ID" value="REE04306.1"/>
    <property type="molecule type" value="Genomic_DNA"/>
</dbReference>
<protein>
    <recommendedName>
        <fullName evidence="6">Wadjet protein JetD C-terminal domain-containing protein</fullName>
    </recommendedName>
</protein>
<feature type="region of interest" description="Disordered" evidence="1">
    <location>
        <begin position="419"/>
        <end position="441"/>
    </location>
</feature>
<evidence type="ECO:0008006" key="6">
    <source>
        <dbReference type="Google" id="ProtNLM"/>
    </source>
</evidence>
<sequence length="441" mass="49009">MSRSPMVSLEEARSEARRRLVAAHRQWTLYGWSSPVWALPLHPPTERQVLDNPVASEAWVRHWASHAWPEGMNVQWEDRTWRSVGTQRIPVRLVAQTPDALARWVGGQEARNRTLFATRATRIRALTNIASDSLSPVLRRYADRLTSLPEADFDRLLGVTDWLGTHRVAGLRPRQLPIRGVDSKWFSAHRTVLTALHGALYATQRSGKEGDPIEADEASPPSGAAEAERGTVAPGDAVGVGLGIVDADPRIRMRVLDPELRPAGLEDLQVPVAQARALPWRPECVLIVENLETLLCLPDARGVVAMWGRGFDTAAVTMPWLADLPIIYWGDLDSHGFAILHRYRVHLPQIESVLMDESTLEAFEDLWVSEPQPSRGQPASLTAAESRTLGRLRLEGDVRLEQERVPWTYALERLIPSLSFSPSAPDVRFTGAPPSASDASR</sequence>
<proteinExistence type="predicted"/>
<accession>A0A3D9LF80</accession>
<evidence type="ECO:0000256" key="1">
    <source>
        <dbReference type="SAM" id="MobiDB-lite"/>
    </source>
</evidence>
<dbReference type="Pfam" id="PF09983">
    <property type="entry name" value="JetD_C"/>
    <property type="match status" value="1"/>
</dbReference>
<dbReference type="InterPro" id="IPR024537">
    <property type="entry name" value="DUF3322"/>
</dbReference>
<dbReference type="AlphaFoldDB" id="A0A3D9LF80"/>
<organism evidence="4 5">
    <name type="scientific">Citricoccus muralis</name>
    <dbReference type="NCBI Taxonomy" id="169134"/>
    <lineage>
        <taxon>Bacteria</taxon>
        <taxon>Bacillati</taxon>
        <taxon>Actinomycetota</taxon>
        <taxon>Actinomycetes</taxon>
        <taxon>Micrococcales</taxon>
        <taxon>Micrococcaceae</taxon>
        <taxon>Citricoccus</taxon>
    </lineage>
</organism>
<evidence type="ECO:0000259" key="3">
    <source>
        <dbReference type="Pfam" id="PF11795"/>
    </source>
</evidence>
<dbReference type="InterPro" id="IPR024534">
    <property type="entry name" value="JetD_C"/>
</dbReference>